<dbReference type="InterPro" id="IPR006052">
    <property type="entry name" value="TNF_dom"/>
</dbReference>
<evidence type="ECO:0000313" key="9">
    <source>
        <dbReference type="Proteomes" id="UP001634394"/>
    </source>
</evidence>
<feature type="domain" description="THD" evidence="7">
    <location>
        <begin position="265"/>
        <end position="417"/>
    </location>
</feature>
<evidence type="ECO:0000256" key="4">
    <source>
        <dbReference type="ARBA" id="ARBA00023136"/>
    </source>
</evidence>
<dbReference type="Pfam" id="PF00229">
    <property type="entry name" value="TNF"/>
    <property type="match status" value="1"/>
</dbReference>
<dbReference type="PANTHER" id="PTHR11471">
    <property type="entry name" value="TUMOR NECROSIS FACTOR FAMILY MEMBER"/>
    <property type="match status" value="1"/>
</dbReference>
<dbReference type="Proteomes" id="UP001634394">
    <property type="component" value="Unassembled WGS sequence"/>
</dbReference>
<comment type="caution">
    <text evidence="8">The sequence shown here is derived from an EMBL/GenBank/DDBJ whole genome shotgun (WGS) entry which is preliminary data.</text>
</comment>
<dbReference type="InterPro" id="IPR008983">
    <property type="entry name" value="Tumour_necrosis_fac-like_dom"/>
</dbReference>
<comment type="subcellular location">
    <subcellularLocation>
        <location evidence="1">Membrane</location>
    </subcellularLocation>
</comment>
<dbReference type="PROSITE" id="PS50049">
    <property type="entry name" value="THD_2"/>
    <property type="match status" value="1"/>
</dbReference>
<feature type="transmembrane region" description="Helical" evidence="6">
    <location>
        <begin position="127"/>
        <end position="150"/>
    </location>
</feature>
<name>A0ABD3UET2_SINWO</name>
<evidence type="ECO:0000259" key="7">
    <source>
        <dbReference type="PROSITE" id="PS50049"/>
    </source>
</evidence>
<protein>
    <recommendedName>
        <fullName evidence="7">THD domain-containing protein</fullName>
    </recommendedName>
</protein>
<evidence type="ECO:0000256" key="6">
    <source>
        <dbReference type="SAM" id="Phobius"/>
    </source>
</evidence>
<dbReference type="GO" id="GO:0016020">
    <property type="term" value="C:membrane"/>
    <property type="evidence" value="ECO:0007669"/>
    <property type="project" value="UniProtKB-SubCell"/>
</dbReference>
<dbReference type="SUPFAM" id="SSF49842">
    <property type="entry name" value="TNF-like"/>
    <property type="match status" value="1"/>
</dbReference>
<evidence type="ECO:0000256" key="1">
    <source>
        <dbReference type="ARBA" id="ARBA00004370"/>
    </source>
</evidence>
<keyword evidence="4 6" id="KW-0472">Membrane</keyword>
<gene>
    <name evidence="8" type="ORF">ACJMK2_018815</name>
</gene>
<dbReference type="AlphaFoldDB" id="A0ABD3UET2"/>
<evidence type="ECO:0000256" key="2">
    <source>
        <dbReference type="ARBA" id="ARBA00008670"/>
    </source>
</evidence>
<feature type="region of interest" description="Disordered" evidence="5">
    <location>
        <begin position="1"/>
        <end position="21"/>
    </location>
</feature>
<evidence type="ECO:0000256" key="5">
    <source>
        <dbReference type="SAM" id="MobiDB-lite"/>
    </source>
</evidence>
<sequence length="418" mass="46534">MERCQSETSVKVPESCTSSTSNLLETTLSPSALMSGHSLLQIGGYLPGYESYSNSEYSSRMASRKVPVLPKSSTISYLEQRILSPSPRIGDRPIFERQDHIRTGCDRCSRNESPASRGPERSYINTLSVIILGVVAILSLIGSAVACAFLKQLIDRCNDLETKLNSAQSTYTQGLYDAQEFCIPCVELVQGPFDEDNLPLRNLTRKTVDGVVLCCGRTPSQFAIILDQFIGQKQKVNCAQANLKSTDTPCTNITGPTSRPIGTPITAHLLAGLQDESMIGQSYQPIRNWKLDNETTHISGMELVNDRLQALESGMYFVYSQVGFEMQYKRNEDIEIAKQTLYHHLSRYNPIYPNGGSQILAKGAATQCWEQIKDFGHYTSYAGVTVKLNKGDQLYISVSQVYISRDPKRTYFGAYKIY</sequence>
<comment type="similarity">
    <text evidence="2">Belongs to the tumor necrosis factor family.</text>
</comment>
<reference evidence="8 9" key="1">
    <citation type="submission" date="2024-11" db="EMBL/GenBank/DDBJ databases">
        <title>Chromosome-level genome assembly of the freshwater bivalve Anodonta woodiana.</title>
        <authorList>
            <person name="Chen X."/>
        </authorList>
    </citation>
    <scope>NUCLEOTIDE SEQUENCE [LARGE SCALE GENOMIC DNA]</scope>
    <source>
        <strain evidence="8">MN2024</strain>
        <tissue evidence="8">Gills</tissue>
    </source>
</reference>
<proteinExistence type="inferred from homology"/>
<keyword evidence="6" id="KW-1133">Transmembrane helix</keyword>
<evidence type="ECO:0000256" key="3">
    <source>
        <dbReference type="ARBA" id="ARBA00022514"/>
    </source>
</evidence>
<dbReference type="GO" id="GO:0005615">
    <property type="term" value="C:extracellular space"/>
    <property type="evidence" value="ECO:0007669"/>
    <property type="project" value="UniProtKB-KW"/>
</dbReference>
<keyword evidence="6" id="KW-0812">Transmembrane</keyword>
<dbReference type="Gene3D" id="2.60.120.40">
    <property type="match status" value="1"/>
</dbReference>
<keyword evidence="9" id="KW-1185">Reference proteome</keyword>
<dbReference type="GO" id="GO:0005125">
    <property type="term" value="F:cytokine activity"/>
    <property type="evidence" value="ECO:0007669"/>
    <property type="project" value="UniProtKB-KW"/>
</dbReference>
<organism evidence="8 9">
    <name type="scientific">Sinanodonta woodiana</name>
    <name type="common">Chinese pond mussel</name>
    <name type="synonym">Anodonta woodiana</name>
    <dbReference type="NCBI Taxonomy" id="1069815"/>
    <lineage>
        <taxon>Eukaryota</taxon>
        <taxon>Metazoa</taxon>
        <taxon>Spiralia</taxon>
        <taxon>Lophotrochozoa</taxon>
        <taxon>Mollusca</taxon>
        <taxon>Bivalvia</taxon>
        <taxon>Autobranchia</taxon>
        <taxon>Heteroconchia</taxon>
        <taxon>Palaeoheterodonta</taxon>
        <taxon>Unionida</taxon>
        <taxon>Unionoidea</taxon>
        <taxon>Unionidae</taxon>
        <taxon>Unioninae</taxon>
        <taxon>Sinanodonta</taxon>
    </lineage>
</organism>
<evidence type="ECO:0000313" key="8">
    <source>
        <dbReference type="EMBL" id="KAL3847925.1"/>
    </source>
</evidence>
<dbReference type="SMART" id="SM00207">
    <property type="entry name" value="TNF"/>
    <property type="match status" value="1"/>
</dbReference>
<keyword evidence="3" id="KW-0202">Cytokine</keyword>
<accession>A0ABD3UET2</accession>
<dbReference type="PANTHER" id="PTHR11471:SF13">
    <property type="entry name" value="TNF FAMILY PROFILE DOMAIN-CONTAINING PROTEIN"/>
    <property type="match status" value="1"/>
</dbReference>
<dbReference type="EMBL" id="JBJQND010000016">
    <property type="protein sequence ID" value="KAL3847925.1"/>
    <property type="molecule type" value="Genomic_DNA"/>
</dbReference>